<evidence type="ECO:0000259" key="10">
    <source>
        <dbReference type="Pfam" id="PF13967"/>
    </source>
</evidence>
<feature type="domain" description="CSC1/OSCA1-like N-terminal transmembrane" evidence="10">
    <location>
        <begin position="101"/>
        <end position="207"/>
    </location>
</feature>
<feature type="domain" description="CSC1/OSCA1-like 7TM region" evidence="9">
    <location>
        <begin position="458"/>
        <end position="611"/>
    </location>
</feature>
<evidence type="ECO:0000256" key="3">
    <source>
        <dbReference type="ARBA" id="ARBA00022448"/>
    </source>
</evidence>
<dbReference type="EMBL" id="JAODUP010000195">
    <property type="protein sequence ID" value="KAK2157225.1"/>
    <property type="molecule type" value="Genomic_DNA"/>
</dbReference>
<evidence type="ECO:0000256" key="5">
    <source>
        <dbReference type="ARBA" id="ARBA00022989"/>
    </source>
</evidence>
<dbReference type="PANTHER" id="PTHR13018">
    <property type="entry name" value="PROBABLE MEMBRANE PROTEIN DUF221-RELATED"/>
    <property type="match status" value="1"/>
</dbReference>
<comment type="caution">
    <text evidence="12">The sequence shown here is derived from an EMBL/GenBank/DDBJ whole genome shotgun (WGS) entry which is preliminary data.</text>
</comment>
<comment type="similarity">
    <text evidence="2">Belongs to the CSC1 (TC 1.A.17) family.</text>
</comment>
<keyword evidence="6 8" id="KW-0472">Membrane</keyword>
<feature type="compositionally biased region" description="Polar residues" evidence="7">
    <location>
        <begin position="697"/>
        <end position="732"/>
    </location>
</feature>
<organism evidence="12 13">
    <name type="scientific">Paralvinella palmiformis</name>
    <dbReference type="NCBI Taxonomy" id="53620"/>
    <lineage>
        <taxon>Eukaryota</taxon>
        <taxon>Metazoa</taxon>
        <taxon>Spiralia</taxon>
        <taxon>Lophotrochozoa</taxon>
        <taxon>Annelida</taxon>
        <taxon>Polychaeta</taxon>
        <taxon>Sedentaria</taxon>
        <taxon>Canalipalpata</taxon>
        <taxon>Terebellida</taxon>
        <taxon>Terebelliformia</taxon>
        <taxon>Alvinellidae</taxon>
        <taxon>Paralvinella</taxon>
    </lineage>
</organism>
<dbReference type="Pfam" id="PF14703">
    <property type="entry name" value="PHM7_cyt"/>
    <property type="match status" value="1"/>
</dbReference>
<dbReference type="Pfam" id="PF13967">
    <property type="entry name" value="RSN1_TM"/>
    <property type="match status" value="1"/>
</dbReference>
<evidence type="ECO:0008006" key="14">
    <source>
        <dbReference type="Google" id="ProtNLM"/>
    </source>
</evidence>
<feature type="transmembrane region" description="Helical" evidence="8">
    <location>
        <begin position="596"/>
        <end position="617"/>
    </location>
</feature>
<evidence type="ECO:0000259" key="9">
    <source>
        <dbReference type="Pfam" id="PF02714"/>
    </source>
</evidence>
<dbReference type="InterPro" id="IPR003864">
    <property type="entry name" value="CSC1/OSCA1-like_7TM"/>
</dbReference>
<accession>A0AAD9N579</accession>
<evidence type="ECO:0000256" key="6">
    <source>
        <dbReference type="ARBA" id="ARBA00023136"/>
    </source>
</evidence>
<dbReference type="GO" id="GO:0005886">
    <property type="term" value="C:plasma membrane"/>
    <property type="evidence" value="ECO:0007669"/>
    <property type="project" value="TreeGrafter"/>
</dbReference>
<feature type="transmembrane region" description="Helical" evidence="8">
    <location>
        <begin position="623"/>
        <end position="646"/>
    </location>
</feature>
<evidence type="ECO:0000256" key="2">
    <source>
        <dbReference type="ARBA" id="ARBA00007779"/>
    </source>
</evidence>
<dbReference type="InterPro" id="IPR027815">
    <property type="entry name" value="CSC1/OSCA1-like_cyt"/>
</dbReference>
<feature type="transmembrane region" description="Helical" evidence="8">
    <location>
        <begin position="187"/>
        <end position="207"/>
    </location>
</feature>
<evidence type="ECO:0000256" key="1">
    <source>
        <dbReference type="ARBA" id="ARBA00004141"/>
    </source>
</evidence>
<evidence type="ECO:0000313" key="13">
    <source>
        <dbReference type="Proteomes" id="UP001208570"/>
    </source>
</evidence>
<feature type="domain" description="CSC1/OSCA1-like cytosolic" evidence="11">
    <location>
        <begin position="224"/>
        <end position="403"/>
    </location>
</feature>
<keyword evidence="13" id="KW-1185">Reference proteome</keyword>
<dbReference type="Proteomes" id="UP001208570">
    <property type="component" value="Unassembled WGS sequence"/>
</dbReference>
<evidence type="ECO:0000256" key="4">
    <source>
        <dbReference type="ARBA" id="ARBA00022692"/>
    </source>
</evidence>
<evidence type="ECO:0000256" key="8">
    <source>
        <dbReference type="SAM" id="Phobius"/>
    </source>
</evidence>
<sequence length="732" mass="83639">MDDSPEIPIENSTYPVKCDRYYTENNKTHFIYGGYEGIPENLLVNFLAWITLLVLFALLRKIAWDYGRLALVNRTETRWTSLFYGDHGSNEVHTSQESLDTQVHHQDKGFCSWIPAFFRVKDENILRKCGRDAVQYLSFQRYLLIYLSVVTVICIGVILPVNFQGNLEGTTQTFGHTTISNIDSNSIVLWVHTVLAVVILIIAILFMRHFSVNLQYEEDEQATRTLMISNIPREKCFKNMILQHFQEAYPEAPVEDIQFAYNITRLVKLDKRRIRAMEGLINSEVMYKQTGQKPQMMPYVCGQCCCCQCCGCKQVDAIDYYAEEEAKFRLKCEEEKVNAFTDTLGIAFVTFEDDAVAAKVHADFKMSCKGAHNPMASSLSRELNSHNWEVRYAPSSDNIYWENLSISPAVWWMKALCVNFLLFLLLFFLTTPSMFLNLLNVWGYQKVVQELSCQAFLEWVSTTRDGSQYKFRWKCVFIPDNGAFFVNYVITSAFIGTAAELVRLPELFMYALRLMCARSAAERTSVRKAVLWEFQFGVQYAWMLCVFAVTMAYSIPCPLITPFGLLYLLMKHMVDRYNIYFAFAPSKIDKNIHASAINFVIVSVICLQVSVLFFTILRSDNLRGISIFATVALFLTLLIFFGRLCFGWFKGLSPIKYKVLEGKISADREEAQQAPDYKPFIPSVLMEDMPAGDDVNGPNSLQPSSQSYGSVDGPNTTVHAGELQTPTEIIQP</sequence>
<gene>
    <name evidence="12" type="ORF">LSH36_195g04008</name>
</gene>
<comment type="subcellular location">
    <subcellularLocation>
        <location evidence="1">Membrane</location>
        <topology evidence="1">Multi-pass membrane protein</topology>
    </subcellularLocation>
</comment>
<protein>
    <recommendedName>
        <fullName evidence="14">CSC1-like protein 2</fullName>
    </recommendedName>
</protein>
<name>A0AAD9N579_9ANNE</name>
<feature type="region of interest" description="Disordered" evidence="7">
    <location>
        <begin position="687"/>
        <end position="732"/>
    </location>
</feature>
<dbReference type="InterPro" id="IPR045122">
    <property type="entry name" value="Csc1-like"/>
</dbReference>
<keyword evidence="3" id="KW-0813">Transport</keyword>
<evidence type="ECO:0000256" key="7">
    <source>
        <dbReference type="SAM" id="MobiDB-lite"/>
    </source>
</evidence>
<dbReference type="Pfam" id="PF02714">
    <property type="entry name" value="RSN1_7TM"/>
    <property type="match status" value="1"/>
</dbReference>
<evidence type="ECO:0000313" key="12">
    <source>
        <dbReference type="EMBL" id="KAK2157225.1"/>
    </source>
</evidence>
<feature type="transmembrane region" description="Helical" evidence="8">
    <location>
        <begin position="540"/>
        <end position="569"/>
    </location>
</feature>
<dbReference type="InterPro" id="IPR032880">
    <property type="entry name" value="CSC1/OSCA1-like_N"/>
</dbReference>
<proteinExistence type="inferred from homology"/>
<feature type="transmembrane region" description="Helical" evidence="8">
    <location>
        <begin position="143"/>
        <end position="163"/>
    </location>
</feature>
<keyword evidence="5 8" id="KW-1133">Transmembrane helix</keyword>
<reference evidence="12" key="1">
    <citation type="journal article" date="2023" name="Mol. Biol. Evol.">
        <title>Third-Generation Sequencing Reveals the Adaptive Role of the Epigenome in Three Deep-Sea Polychaetes.</title>
        <authorList>
            <person name="Perez M."/>
            <person name="Aroh O."/>
            <person name="Sun Y."/>
            <person name="Lan Y."/>
            <person name="Juniper S.K."/>
            <person name="Young C.R."/>
            <person name="Angers B."/>
            <person name="Qian P.Y."/>
        </authorList>
    </citation>
    <scope>NUCLEOTIDE SEQUENCE</scope>
    <source>
        <strain evidence="12">P08H-3</strain>
    </source>
</reference>
<dbReference type="PANTHER" id="PTHR13018:SF5">
    <property type="entry name" value="RE44586P"/>
    <property type="match status" value="1"/>
</dbReference>
<evidence type="ECO:0000259" key="11">
    <source>
        <dbReference type="Pfam" id="PF14703"/>
    </source>
</evidence>
<feature type="transmembrane region" description="Helical" evidence="8">
    <location>
        <begin position="42"/>
        <end position="59"/>
    </location>
</feature>
<dbReference type="GO" id="GO:0005227">
    <property type="term" value="F:calcium-activated cation channel activity"/>
    <property type="evidence" value="ECO:0007669"/>
    <property type="project" value="InterPro"/>
</dbReference>
<keyword evidence="4 8" id="KW-0812">Transmembrane</keyword>
<dbReference type="AlphaFoldDB" id="A0AAD9N579"/>